<dbReference type="EMBL" id="FNBW01000035">
    <property type="protein sequence ID" value="SDG60965.1"/>
    <property type="molecule type" value="Genomic_DNA"/>
</dbReference>
<name>A0A8G2F5W9_9PROT</name>
<proteinExistence type="predicted"/>
<dbReference type="InterPro" id="IPR010836">
    <property type="entry name" value="SapC"/>
</dbReference>
<dbReference type="Proteomes" id="UP000198615">
    <property type="component" value="Unassembled WGS sequence"/>
</dbReference>
<accession>A0A8G2F5W9</accession>
<comment type="caution">
    <text evidence="1">The sequence shown here is derived from an EMBL/GenBank/DDBJ whole genome shotgun (WGS) entry which is preliminary data.</text>
</comment>
<keyword evidence="2" id="KW-1185">Reference proteome</keyword>
<reference evidence="1 2" key="1">
    <citation type="submission" date="2016-10" db="EMBL/GenBank/DDBJ databases">
        <authorList>
            <person name="Varghese N."/>
            <person name="Submissions S."/>
        </authorList>
    </citation>
    <scope>NUCLEOTIDE SEQUENCE [LARGE SCALE GENOMIC DNA]</scope>
    <source>
        <strain evidence="1 2">DSM 18839</strain>
    </source>
</reference>
<gene>
    <name evidence="1" type="ORF">SAMN05660686_05008</name>
</gene>
<sequence>MSFAVEMAVVPIVGAEVPKATMTMPIAFLKQGEQYVLHVLTGLEPGRNLFITDEGQWLGSYVPAALRGFPFSLAEVEEQWVLCISESSGLLVDADKADKKFFDDEGEISTDLAAVRDFLFQVEQNRTVTNAACQAMGELGIIEPWPITLKMGGRDRNVEGLYRVSETALNAADDEVFAKLRHSGALPIAYMQMLSMTHLPLLGRLSDAHAKRKQQMAAIMADSFLTPNSDDIQFNFD</sequence>
<evidence type="ECO:0000313" key="1">
    <source>
        <dbReference type="EMBL" id="SDG60965.1"/>
    </source>
</evidence>
<dbReference type="Pfam" id="PF07277">
    <property type="entry name" value="SapC"/>
    <property type="match status" value="1"/>
</dbReference>
<evidence type="ECO:0000313" key="2">
    <source>
        <dbReference type="Proteomes" id="UP000198615"/>
    </source>
</evidence>
<protein>
    <submittedName>
        <fullName evidence="1">SapC protein</fullName>
    </submittedName>
</protein>
<dbReference type="AlphaFoldDB" id="A0A8G2F5W9"/>
<organism evidence="1 2">
    <name type="scientific">Thalassobaculum litoreum DSM 18839</name>
    <dbReference type="NCBI Taxonomy" id="1123362"/>
    <lineage>
        <taxon>Bacteria</taxon>
        <taxon>Pseudomonadati</taxon>
        <taxon>Pseudomonadota</taxon>
        <taxon>Alphaproteobacteria</taxon>
        <taxon>Rhodospirillales</taxon>
        <taxon>Thalassobaculaceae</taxon>
        <taxon>Thalassobaculum</taxon>
    </lineage>
</organism>